<dbReference type="EMBL" id="LCQN01000009">
    <property type="protein sequence ID" value="KKW17202.1"/>
    <property type="molecule type" value="Genomic_DNA"/>
</dbReference>
<dbReference type="CDD" id="cd12797">
    <property type="entry name" value="M23_peptidase"/>
    <property type="match status" value="1"/>
</dbReference>
<dbReference type="Gene3D" id="2.70.70.10">
    <property type="entry name" value="Glucose Permease (Domain IIA)"/>
    <property type="match status" value="1"/>
</dbReference>
<name>A0A0G1YQD7_9BACT</name>
<gene>
    <name evidence="3" type="ORF">UY58_C0009G0006</name>
</gene>
<dbReference type="AlphaFoldDB" id="A0A0G1YQD7"/>
<feature type="transmembrane region" description="Helical" evidence="1">
    <location>
        <begin position="718"/>
        <end position="739"/>
    </location>
</feature>
<feature type="domain" description="M23ase beta-sheet core" evidence="2">
    <location>
        <begin position="895"/>
        <end position="987"/>
    </location>
</feature>
<accession>A0A0G1YQD7</accession>
<dbReference type="InterPro" id="IPR050570">
    <property type="entry name" value="Cell_wall_metabolism_enzyme"/>
</dbReference>
<feature type="transmembrane region" description="Helical" evidence="1">
    <location>
        <begin position="692"/>
        <end position="712"/>
    </location>
</feature>
<feature type="transmembrane region" description="Helical" evidence="1">
    <location>
        <begin position="751"/>
        <end position="778"/>
    </location>
</feature>
<keyword evidence="1" id="KW-1133">Transmembrane helix</keyword>
<keyword evidence="1" id="KW-0812">Transmembrane</keyword>
<organism evidence="3 4">
    <name type="scientific">Candidatus Magasanikbacteria bacterium GW2011_GWA2_50_22</name>
    <dbReference type="NCBI Taxonomy" id="1619043"/>
    <lineage>
        <taxon>Bacteria</taxon>
        <taxon>Candidatus Magasanikiibacteriota</taxon>
    </lineage>
</organism>
<dbReference type="Pfam" id="PF01551">
    <property type="entry name" value="Peptidase_M23"/>
    <property type="match status" value="1"/>
</dbReference>
<protein>
    <submittedName>
        <fullName evidence="3">Peptidase family M23</fullName>
    </submittedName>
</protein>
<evidence type="ECO:0000259" key="2">
    <source>
        <dbReference type="Pfam" id="PF01551"/>
    </source>
</evidence>
<evidence type="ECO:0000256" key="1">
    <source>
        <dbReference type="SAM" id="Phobius"/>
    </source>
</evidence>
<comment type="caution">
    <text evidence="3">The sequence shown here is derived from an EMBL/GenBank/DDBJ whole genome shotgun (WGS) entry which is preliminary data.</text>
</comment>
<keyword evidence="1" id="KW-0472">Membrane</keyword>
<dbReference type="Proteomes" id="UP000033982">
    <property type="component" value="Unassembled WGS sequence"/>
</dbReference>
<dbReference type="GO" id="GO:0004222">
    <property type="term" value="F:metalloendopeptidase activity"/>
    <property type="evidence" value="ECO:0007669"/>
    <property type="project" value="TreeGrafter"/>
</dbReference>
<evidence type="ECO:0000313" key="3">
    <source>
        <dbReference type="EMBL" id="KKW17202.1"/>
    </source>
</evidence>
<dbReference type="InterPro" id="IPR016047">
    <property type="entry name" value="M23ase_b-sheet_dom"/>
</dbReference>
<evidence type="ECO:0000313" key="4">
    <source>
        <dbReference type="Proteomes" id="UP000033982"/>
    </source>
</evidence>
<dbReference type="SUPFAM" id="SSF51261">
    <property type="entry name" value="Duplicated hybrid motif"/>
    <property type="match status" value="1"/>
</dbReference>
<dbReference type="PANTHER" id="PTHR21666">
    <property type="entry name" value="PEPTIDASE-RELATED"/>
    <property type="match status" value="1"/>
</dbReference>
<dbReference type="PANTHER" id="PTHR21666:SF270">
    <property type="entry name" value="MUREIN HYDROLASE ACTIVATOR ENVC"/>
    <property type="match status" value="1"/>
</dbReference>
<proteinExistence type="predicted"/>
<reference evidence="3 4" key="1">
    <citation type="journal article" date="2015" name="Nature">
        <title>rRNA introns, odd ribosomes, and small enigmatic genomes across a large radiation of phyla.</title>
        <authorList>
            <person name="Brown C.T."/>
            <person name="Hug L.A."/>
            <person name="Thomas B.C."/>
            <person name="Sharon I."/>
            <person name="Castelle C.J."/>
            <person name="Singh A."/>
            <person name="Wilkins M.J."/>
            <person name="Williams K.H."/>
            <person name="Banfield J.F."/>
        </authorList>
    </citation>
    <scope>NUCLEOTIDE SEQUENCE [LARGE SCALE GENOMIC DNA]</scope>
</reference>
<feature type="transmembrane region" description="Helical" evidence="1">
    <location>
        <begin position="658"/>
        <end position="680"/>
    </location>
</feature>
<sequence>MPETAVTTKDQIAVAAIQEILKQGDYRPEFLKDLIKACQTANQTLPSPEAIIINGKPYSVRNIREHLAKFVYLLPPEKRPAFDDDSLYDDSFLNRLSGIIDEVSGFVPEPPPANIPPDLKALVEQFDQAHQAAVSAQAKRQGWSPQRFRQELAKQNAITIQMHQVRQYTVSQLEWAINNSTALENLAAALGRHPEDIKRLALIRAKTLVDKEITAQTFRQTRTLITDPVQLAAYYTAQLKKDILSDDLLSLAAADKDPKTKEKYLDTALKKTKETAARETKKVQPEIASAAENLKDHPTVTAAAGRNAAAAVETAEKVTLGRTTSQQQLLPPKRWRLVQQLVQHQDNPPVQEKIIARVLGIPAAQAKLVRASIDPAISQLAASTPKFNPLLAANPDGVLAAALRYPNRFPKPFVTAVKSGKISDSKIATVLQTSRILNIPVDAVILKHYGIDAQKLAGRWQRGDKFLGFIPMGHGVDPQDAGIAKLSNLATAQEELHQRLNQPPAELSPQTANQFLKISRAHARTNAVRDFFDQINIFRLPAAISYNLGRIPPLGSIGSAGTGFISGLRVQSAPINSFFNFISSAGNAIRSLPSYAARPFRALGSAISNTIINPVKTWAGTQIKSGLARAGAWLAKKGITEAAKKIGAAIIGKGTAALLAQAVPVVGQIAGVAMLLSTLGDIGKFIWANRKEIGFGLASGFLLGQLLLGKLLGLLGSAAWTLGGALTGGIIGFMIGGPIGAAIGSFVGGTIGYLISTGALGSVISGLGSALGSAAASFGSFLGSLSAPSLVTGLGGTVASVGLAGVAIAWALQTFFIQPNINSALFVPLGGISGGNYLPGCPAEMWPVDLSKGQTYYISQGPGGWATHGPSLPSQKPNCPTERSPERTCPYAEAVDITHPTGAVTADNVILASHPGIVIKSTVDSYGGNNVQVKDNCGADFISVYVHMSVVSVVKGQPINTGDPIGIMGSTGRSYRPHLHYEFRNSNGSFKTRQDLPPFMIQPYIPKTVPSGCVSNCNILLP</sequence>
<dbReference type="InterPro" id="IPR011055">
    <property type="entry name" value="Dup_hybrid_motif"/>
</dbReference>
<feature type="transmembrane region" description="Helical" evidence="1">
    <location>
        <begin position="790"/>
        <end position="812"/>
    </location>
</feature>